<protein>
    <submittedName>
        <fullName evidence="2">Uncharacterized protein</fullName>
    </submittedName>
</protein>
<organism evidence="2 3">
    <name type="scientific">Arenicella chitinivorans</name>
    <dbReference type="NCBI Taxonomy" id="1329800"/>
    <lineage>
        <taxon>Bacteria</taxon>
        <taxon>Pseudomonadati</taxon>
        <taxon>Pseudomonadota</taxon>
        <taxon>Gammaproteobacteria</taxon>
        <taxon>Arenicellales</taxon>
        <taxon>Arenicellaceae</taxon>
        <taxon>Arenicella</taxon>
    </lineage>
</organism>
<reference evidence="2" key="1">
    <citation type="journal article" date="2014" name="Int. J. Syst. Evol. Microbiol.">
        <title>Complete genome sequence of Corynebacterium casei LMG S-19264T (=DSM 44701T), isolated from a smear-ripened cheese.</title>
        <authorList>
            <consortium name="US DOE Joint Genome Institute (JGI-PGF)"/>
            <person name="Walter F."/>
            <person name="Albersmeier A."/>
            <person name="Kalinowski J."/>
            <person name="Ruckert C."/>
        </authorList>
    </citation>
    <scope>NUCLEOTIDE SEQUENCE</scope>
    <source>
        <strain evidence="2">KCTC 12711</strain>
    </source>
</reference>
<keyword evidence="1" id="KW-0732">Signal</keyword>
<evidence type="ECO:0000313" key="2">
    <source>
        <dbReference type="EMBL" id="GHA12274.1"/>
    </source>
</evidence>
<keyword evidence="3" id="KW-1185">Reference proteome</keyword>
<reference evidence="2" key="2">
    <citation type="submission" date="2020-09" db="EMBL/GenBank/DDBJ databases">
        <authorList>
            <person name="Sun Q."/>
            <person name="Kim S."/>
        </authorList>
    </citation>
    <scope>NUCLEOTIDE SEQUENCE</scope>
    <source>
        <strain evidence="2">KCTC 12711</strain>
    </source>
</reference>
<dbReference type="AlphaFoldDB" id="A0A918VND2"/>
<dbReference type="Proteomes" id="UP000614811">
    <property type="component" value="Unassembled WGS sequence"/>
</dbReference>
<comment type="caution">
    <text evidence="2">The sequence shown here is derived from an EMBL/GenBank/DDBJ whole genome shotgun (WGS) entry which is preliminary data.</text>
</comment>
<evidence type="ECO:0000256" key="1">
    <source>
        <dbReference type="SAM" id="SignalP"/>
    </source>
</evidence>
<evidence type="ECO:0000313" key="3">
    <source>
        <dbReference type="Proteomes" id="UP000614811"/>
    </source>
</evidence>
<dbReference type="RefSeq" id="WP_189401087.1">
    <property type="nucleotide sequence ID" value="NZ_BMXA01000003.1"/>
</dbReference>
<feature type="chain" id="PRO_5038009227" evidence="1">
    <location>
        <begin position="24"/>
        <end position="195"/>
    </location>
</feature>
<dbReference type="EMBL" id="BMXA01000003">
    <property type="protein sequence ID" value="GHA12274.1"/>
    <property type="molecule type" value="Genomic_DNA"/>
</dbReference>
<proteinExistence type="predicted"/>
<feature type="signal peptide" evidence="1">
    <location>
        <begin position="1"/>
        <end position="23"/>
    </location>
</feature>
<gene>
    <name evidence="2" type="ORF">GCM10008090_22700</name>
</gene>
<name>A0A918VND2_9GAMM</name>
<sequence>MKFVVTRYFVVLVLLFTSHYSFAQNKVVVVPLGGDEPKMGGEVSISIPVTSLIQSSGANLDFTSPMQARLYRSGNTSFGTTFLVPMDHKPGTLIYVDIYIYNPLVNGACQAVIRTNYGRAWKPGEPRDQSNVFGYGTAFPSFTQGEQTYVHTYRFKAGIGAGHSVGFGMFRSGDNASDNCGELGLVGMQIRYERE</sequence>
<accession>A0A918VND2</accession>